<dbReference type="SUPFAM" id="SSF47473">
    <property type="entry name" value="EF-hand"/>
    <property type="match status" value="1"/>
</dbReference>
<sequence>MSYDLASDLENRHSFSSASPRMVPPSSVSDAYLGTLRSQRSLRQSERELAAEITSEASTKMRSVTDMKVRVGVLPPRLASFENRANGQDGTRTPAPPRPRDKIIQIAILAHALPPLLPRSTPSQNLLTGGDANDDGVLNYQELASINPKLYRMLGIQEDVNVLLRKFDTNHDGLLDHKERRAVLRGLVPTLREQAKKLCQTGEYTAAGELWNNRTNLIKTIKADHAAEVEGIQKHFEREYRAEVEDREEAFFRVRITELYDALTAHWDAKEAFLERVLKQKLALFKKTKPHSKHPTGPRVTKFPPEVLELRRYLKNLSHARHPTDYQLAEGERMKIKLHKLEDEAHAKHATLAPAYYERELKKFIRAQADDRYKLKQLRVNSFDIFGNYVAQAREMLSARHRVYDIRMAHAHALGPQEKILEELKPYYQLQM</sequence>
<dbReference type="OrthoDB" id="26525at2759"/>
<organism evidence="5">
    <name type="scientific">Micromonas pusilla (strain CCMP1545)</name>
    <name type="common">Picoplanktonic green alga</name>
    <dbReference type="NCBI Taxonomy" id="564608"/>
    <lineage>
        <taxon>Eukaryota</taxon>
        <taxon>Viridiplantae</taxon>
        <taxon>Chlorophyta</taxon>
        <taxon>Mamiellophyceae</taxon>
        <taxon>Mamiellales</taxon>
        <taxon>Mamiellaceae</taxon>
        <taxon>Micromonas</taxon>
    </lineage>
</organism>
<dbReference type="Proteomes" id="UP000001876">
    <property type="component" value="Unassembled WGS sequence"/>
</dbReference>
<dbReference type="GO" id="GO:0005509">
    <property type="term" value="F:calcium ion binding"/>
    <property type="evidence" value="ECO:0007669"/>
    <property type="project" value="InterPro"/>
</dbReference>
<evidence type="ECO:0000313" key="4">
    <source>
        <dbReference type="EMBL" id="EEH55476.1"/>
    </source>
</evidence>
<feature type="domain" description="EF-hand" evidence="3">
    <location>
        <begin position="155"/>
        <end position="190"/>
    </location>
</feature>
<dbReference type="InterPro" id="IPR018247">
    <property type="entry name" value="EF_Hand_1_Ca_BS"/>
</dbReference>
<reference evidence="4 5" key="1">
    <citation type="journal article" date="2009" name="Science">
        <title>Green evolution and dynamic adaptations revealed by genomes of the marine picoeukaryotes Micromonas.</title>
        <authorList>
            <person name="Worden A.Z."/>
            <person name="Lee J.H."/>
            <person name="Mock T."/>
            <person name="Rouze P."/>
            <person name="Simmons M.P."/>
            <person name="Aerts A.L."/>
            <person name="Allen A.E."/>
            <person name="Cuvelier M.L."/>
            <person name="Derelle E."/>
            <person name="Everett M.V."/>
            <person name="Foulon E."/>
            <person name="Grimwood J."/>
            <person name="Gundlach H."/>
            <person name="Henrissat B."/>
            <person name="Napoli C."/>
            <person name="McDonald S.M."/>
            <person name="Parker M.S."/>
            <person name="Rombauts S."/>
            <person name="Salamov A."/>
            <person name="Von Dassow P."/>
            <person name="Badger J.H."/>
            <person name="Coutinho P.M."/>
            <person name="Demir E."/>
            <person name="Dubchak I."/>
            <person name="Gentemann C."/>
            <person name="Eikrem W."/>
            <person name="Gready J.E."/>
            <person name="John U."/>
            <person name="Lanier W."/>
            <person name="Lindquist E.A."/>
            <person name="Lucas S."/>
            <person name="Mayer K.F."/>
            <person name="Moreau H."/>
            <person name="Not F."/>
            <person name="Otillar R."/>
            <person name="Panaud O."/>
            <person name="Pangilinan J."/>
            <person name="Paulsen I."/>
            <person name="Piegu B."/>
            <person name="Poliakov A."/>
            <person name="Robbens S."/>
            <person name="Schmutz J."/>
            <person name="Toulza E."/>
            <person name="Wyss T."/>
            <person name="Zelensky A."/>
            <person name="Zhou K."/>
            <person name="Armbrust E.V."/>
            <person name="Bhattacharya D."/>
            <person name="Goodenough U.W."/>
            <person name="Van de Peer Y."/>
            <person name="Grigoriev I.V."/>
        </authorList>
    </citation>
    <scope>NUCLEOTIDE SEQUENCE [LARGE SCALE GENOMIC DNA]</scope>
    <source>
        <strain evidence="4 5">CCMP1545</strain>
    </source>
</reference>
<dbReference type="InterPro" id="IPR011992">
    <property type="entry name" value="EF-hand-dom_pair"/>
</dbReference>
<dbReference type="PROSITE" id="PS50222">
    <property type="entry name" value="EF_HAND_2"/>
    <property type="match status" value="1"/>
</dbReference>
<dbReference type="OMA" id="HFEREYR"/>
<dbReference type="KEGG" id="mpp:MICPUCDRAFT_60192"/>
<dbReference type="AlphaFoldDB" id="C1MXK3"/>
<keyword evidence="1" id="KW-0106">Calcium</keyword>
<accession>C1MXK3</accession>
<dbReference type="Gene3D" id="1.10.238.10">
    <property type="entry name" value="EF-hand"/>
    <property type="match status" value="1"/>
</dbReference>
<evidence type="ECO:0000259" key="3">
    <source>
        <dbReference type="PROSITE" id="PS50222"/>
    </source>
</evidence>
<feature type="region of interest" description="Disordered" evidence="2">
    <location>
        <begin position="1"/>
        <end position="26"/>
    </location>
</feature>
<dbReference type="PROSITE" id="PS00018">
    <property type="entry name" value="EF_HAND_1"/>
    <property type="match status" value="1"/>
</dbReference>
<feature type="region of interest" description="Disordered" evidence="2">
    <location>
        <begin position="80"/>
        <end position="99"/>
    </location>
</feature>
<evidence type="ECO:0000313" key="5">
    <source>
        <dbReference type="Proteomes" id="UP000001876"/>
    </source>
</evidence>
<gene>
    <name evidence="4" type="ORF">MICPUCDRAFT_60192</name>
</gene>
<protein>
    <submittedName>
        <fullName evidence="4">Predicted protein</fullName>
    </submittedName>
</protein>
<keyword evidence="5" id="KW-1185">Reference proteome</keyword>
<dbReference type="RefSeq" id="XP_003060707.1">
    <property type="nucleotide sequence ID" value="XM_003060661.1"/>
</dbReference>
<dbReference type="InterPro" id="IPR002048">
    <property type="entry name" value="EF_hand_dom"/>
</dbReference>
<name>C1MXK3_MICPC</name>
<dbReference type="EMBL" id="GG663742">
    <property type="protein sequence ID" value="EEH55476.1"/>
    <property type="molecule type" value="Genomic_DNA"/>
</dbReference>
<dbReference type="GeneID" id="9685850"/>
<evidence type="ECO:0000256" key="2">
    <source>
        <dbReference type="SAM" id="MobiDB-lite"/>
    </source>
</evidence>
<evidence type="ECO:0000256" key="1">
    <source>
        <dbReference type="ARBA" id="ARBA00022837"/>
    </source>
</evidence>
<proteinExistence type="predicted"/>